<evidence type="ECO:0000313" key="2">
    <source>
        <dbReference type="Proteomes" id="UP000195162"/>
    </source>
</evidence>
<dbReference type="EMBL" id="NGIR01000033">
    <property type="protein sequence ID" value="OTU25127.1"/>
    <property type="molecule type" value="Genomic_DNA"/>
</dbReference>
<dbReference type="RefSeq" id="WP_032054266.1">
    <property type="nucleotide sequence ID" value="NZ_JADVOL010000004.1"/>
</dbReference>
<reference evidence="1 2" key="1">
    <citation type="submission" date="2017-05" db="EMBL/GenBank/DDBJ databases">
        <authorList>
            <person name="Song R."/>
            <person name="Chenine A.L."/>
            <person name="Ruprecht R.M."/>
        </authorList>
    </citation>
    <scope>NUCLEOTIDE SEQUENCE [LARGE SCALE GENOMIC DNA]</scope>
    <source>
        <strain evidence="1 2">ARLG1955</strain>
    </source>
</reference>
<evidence type="ECO:0008006" key="3">
    <source>
        <dbReference type="Google" id="ProtNLM"/>
    </source>
</evidence>
<sequence>MKKILLSCLCILSLSACDDETEEQSERLVGFSVGQIAGNPVIEKKNYKIQDNKIYISYPDNHPLGYELSQHYFTDQGVTLDPIKTTDGTWYLLGSQVQFSDTALNYQPANLVKSDNLFLNQDLVKIDISGQPVTKYLGQWIYESLPFSQQGFFEDYYNALLQQNVANFPKGSTCWMINKTYSNKDYIGFSSDGTAPLYTESNATAPVMGTWQGINWSRDELLLAMKFTINDTEYSGQYHHKSGVDEYVPPYVGKYCDFVTENAADAMIKTWKGESLTQ</sequence>
<gene>
    <name evidence="1" type="ORF">CAT59_17600</name>
</gene>
<comment type="caution">
    <text evidence="1">The sequence shown here is derived from an EMBL/GenBank/DDBJ whole genome shotgun (WGS) entry which is preliminary data.</text>
</comment>
<dbReference type="AlphaFoldDB" id="A0A242TZT5"/>
<evidence type="ECO:0000313" key="1">
    <source>
        <dbReference type="EMBL" id="OTU25127.1"/>
    </source>
</evidence>
<proteinExistence type="predicted"/>
<dbReference type="PROSITE" id="PS51257">
    <property type="entry name" value="PROKAR_LIPOPROTEIN"/>
    <property type="match status" value="1"/>
</dbReference>
<name>A0A242TZT5_ACIPI</name>
<accession>A0A242TZT5</accession>
<protein>
    <recommendedName>
        <fullName evidence="3">Lipoprotein</fullName>
    </recommendedName>
</protein>
<dbReference type="Proteomes" id="UP000195162">
    <property type="component" value="Unassembled WGS sequence"/>
</dbReference>
<organism evidence="1 2">
    <name type="scientific">Acinetobacter pittii</name>
    <name type="common">Acinetobacter genomosp. 3</name>
    <dbReference type="NCBI Taxonomy" id="48296"/>
    <lineage>
        <taxon>Bacteria</taxon>
        <taxon>Pseudomonadati</taxon>
        <taxon>Pseudomonadota</taxon>
        <taxon>Gammaproteobacteria</taxon>
        <taxon>Moraxellales</taxon>
        <taxon>Moraxellaceae</taxon>
        <taxon>Acinetobacter</taxon>
        <taxon>Acinetobacter calcoaceticus/baumannii complex</taxon>
    </lineage>
</organism>